<feature type="compositionally biased region" description="Low complexity" evidence="1">
    <location>
        <begin position="42"/>
        <end position="58"/>
    </location>
</feature>
<dbReference type="PANTHER" id="PTHR36933:SF1">
    <property type="entry name" value="SLL0788 PROTEIN"/>
    <property type="match status" value="1"/>
</dbReference>
<evidence type="ECO:0000256" key="2">
    <source>
        <dbReference type="SAM" id="SignalP"/>
    </source>
</evidence>
<dbReference type="Gene3D" id="1.20.1260.10">
    <property type="match status" value="1"/>
</dbReference>
<feature type="region of interest" description="Disordered" evidence="1">
    <location>
        <begin position="33"/>
        <end position="58"/>
    </location>
</feature>
<dbReference type="AlphaFoldDB" id="A0A8J3TL87"/>
<dbReference type="Pfam" id="PF03713">
    <property type="entry name" value="DUF305"/>
    <property type="match status" value="1"/>
</dbReference>
<feature type="chain" id="PRO_5035144677" description="DUF305 domain-containing protein" evidence="2">
    <location>
        <begin position="26"/>
        <end position="209"/>
    </location>
</feature>
<comment type="caution">
    <text evidence="4">The sequence shown here is derived from an EMBL/GenBank/DDBJ whole genome shotgun (WGS) entry which is preliminary data.</text>
</comment>
<proteinExistence type="predicted"/>
<feature type="domain" description="DUF305" evidence="3">
    <location>
        <begin position="67"/>
        <end position="205"/>
    </location>
</feature>
<protein>
    <recommendedName>
        <fullName evidence="3">DUF305 domain-containing protein</fullName>
    </recommendedName>
</protein>
<organism evidence="4 5">
    <name type="scientific">Planotetraspora mira</name>
    <dbReference type="NCBI Taxonomy" id="58121"/>
    <lineage>
        <taxon>Bacteria</taxon>
        <taxon>Bacillati</taxon>
        <taxon>Actinomycetota</taxon>
        <taxon>Actinomycetes</taxon>
        <taxon>Streptosporangiales</taxon>
        <taxon>Streptosporangiaceae</taxon>
        <taxon>Planotetraspora</taxon>
    </lineage>
</organism>
<dbReference type="EMBL" id="BOOO01000009">
    <property type="protein sequence ID" value="GII28468.1"/>
    <property type="molecule type" value="Genomic_DNA"/>
</dbReference>
<dbReference type="InterPro" id="IPR005183">
    <property type="entry name" value="DUF305_CopM-like"/>
</dbReference>
<feature type="signal peptide" evidence="2">
    <location>
        <begin position="1"/>
        <end position="25"/>
    </location>
</feature>
<sequence>MRAVTIGAPLLAVITALLVARCVAAGPAQSVASHHHHPQEGTSAVSTPVSAVSTPVTTPSGSFNATDVAWLQLMIPMTEQAVRLLDLAPDKTADPRITRLAESLSADHRAELRRLHGLLDRSGVPYVNVHEGHNIPGMVTTDELKVITEAEGAAFDRLFADHTRDYLKQSVLVAQGEQGSGADADTKAFAAAMAKTHTGELARLAGLGD</sequence>
<evidence type="ECO:0000256" key="1">
    <source>
        <dbReference type="SAM" id="MobiDB-lite"/>
    </source>
</evidence>
<dbReference type="RefSeq" id="WP_203952512.1">
    <property type="nucleotide sequence ID" value="NZ_BOOO01000009.1"/>
</dbReference>
<keyword evidence="5" id="KW-1185">Reference proteome</keyword>
<name>A0A8J3TL87_9ACTN</name>
<evidence type="ECO:0000313" key="4">
    <source>
        <dbReference type="EMBL" id="GII28468.1"/>
    </source>
</evidence>
<reference evidence="4 5" key="1">
    <citation type="submission" date="2021-01" db="EMBL/GenBank/DDBJ databases">
        <title>Whole genome shotgun sequence of Planotetraspora mira NBRC 15435.</title>
        <authorList>
            <person name="Komaki H."/>
            <person name="Tamura T."/>
        </authorList>
    </citation>
    <scope>NUCLEOTIDE SEQUENCE [LARGE SCALE GENOMIC DNA]</scope>
    <source>
        <strain evidence="4 5">NBRC 15435</strain>
    </source>
</reference>
<gene>
    <name evidence="4" type="ORF">Pmi06nite_19100</name>
</gene>
<keyword evidence="2" id="KW-0732">Signal</keyword>
<dbReference type="InterPro" id="IPR012347">
    <property type="entry name" value="Ferritin-like"/>
</dbReference>
<evidence type="ECO:0000313" key="5">
    <source>
        <dbReference type="Proteomes" id="UP000650628"/>
    </source>
</evidence>
<evidence type="ECO:0000259" key="3">
    <source>
        <dbReference type="Pfam" id="PF03713"/>
    </source>
</evidence>
<dbReference type="Proteomes" id="UP000650628">
    <property type="component" value="Unassembled WGS sequence"/>
</dbReference>
<dbReference type="PANTHER" id="PTHR36933">
    <property type="entry name" value="SLL0788 PROTEIN"/>
    <property type="match status" value="1"/>
</dbReference>
<accession>A0A8J3TL87</accession>